<accession>A0A1L3JGU6</accession>
<dbReference type="STRING" id="1850252.LPB136_02640"/>
<dbReference type="Proteomes" id="UP000181898">
    <property type="component" value="Chromosome"/>
</dbReference>
<dbReference type="EMBL" id="CP018155">
    <property type="protein sequence ID" value="APG64334.1"/>
    <property type="molecule type" value="Genomic_DNA"/>
</dbReference>
<keyword evidence="2" id="KW-1185">Reference proteome</keyword>
<dbReference type="AlphaFoldDB" id="A0A1L3JGU6"/>
<dbReference type="InterPro" id="IPR029069">
    <property type="entry name" value="HotDog_dom_sf"/>
</dbReference>
<sequence length="170" mass="19675">MYATISNLLNKFFKPSTIFQKGFNLSPMYRRSTGRIIETSDDLLNVKVKIPISYKNKNYVGSIFGGSLFSATDPILMIQLMQILGDKYVVWDKSANIKFKRPAKENSYIDFNLSEDEITSIKNQVKEEKEIDLVKEILITNKEKTTVFAEVSKTIYIADKSYYKTKRKKK</sequence>
<dbReference type="KEGG" id="ten:LPB136_02640"/>
<dbReference type="Pfam" id="PF14539">
    <property type="entry name" value="DUF4442"/>
    <property type="match status" value="1"/>
</dbReference>
<dbReference type="Gene3D" id="3.10.129.10">
    <property type="entry name" value="Hotdog Thioesterase"/>
    <property type="match status" value="1"/>
</dbReference>
<dbReference type="RefSeq" id="WP_072554659.1">
    <property type="nucleotide sequence ID" value="NZ_CP018155.1"/>
</dbReference>
<organism evidence="1 2">
    <name type="scientific">Tenacibaculum todarodis</name>
    <dbReference type="NCBI Taxonomy" id="1850252"/>
    <lineage>
        <taxon>Bacteria</taxon>
        <taxon>Pseudomonadati</taxon>
        <taxon>Bacteroidota</taxon>
        <taxon>Flavobacteriia</taxon>
        <taxon>Flavobacteriales</taxon>
        <taxon>Flavobacteriaceae</taxon>
        <taxon>Tenacibaculum</taxon>
    </lineage>
</organism>
<gene>
    <name evidence="1" type="ORF">LPB136_02640</name>
</gene>
<evidence type="ECO:0000313" key="2">
    <source>
        <dbReference type="Proteomes" id="UP000181898"/>
    </source>
</evidence>
<dbReference type="OrthoDB" id="9814774at2"/>
<proteinExistence type="predicted"/>
<reference evidence="1 2" key="1">
    <citation type="submission" date="2016-11" db="EMBL/GenBank/DDBJ databases">
        <title>Tenacibaculum sp. LPB0136, isolated from marine environment.</title>
        <authorList>
            <person name="Kim E."/>
            <person name="Yi H."/>
        </authorList>
    </citation>
    <scope>NUCLEOTIDE SEQUENCE [LARGE SCALE GENOMIC DNA]</scope>
    <source>
        <strain evidence="1 2">LPB0136</strain>
    </source>
</reference>
<evidence type="ECO:0000313" key="1">
    <source>
        <dbReference type="EMBL" id="APG64334.1"/>
    </source>
</evidence>
<dbReference type="InterPro" id="IPR027961">
    <property type="entry name" value="DUF4442"/>
</dbReference>
<dbReference type="SUPFAM" id="SSF54637">
    <property type="entry name" value="Thioesterase/thiol ester dehydrase-isomerase"/>
    <property type="match status" value="1"/>
</dbReference>
<protein>
    <submittedName>
        <fullName evidence="1">DUF4442 domain-containing protein</fullName>
    </submittedName>
</protein>
<name>A0A1L3JGU6_9FLAO</name>